<dbReference type="OrthoDB" id="9762833at2"/>
<dbReference type="AlphaFoldDB" id="A0A1S1NNZ0"/>
<dbReference type="GO" id="GO:0016020">
    <property type="term" value="C:membrane"/>
    <property type="evidence" value="ECO:0007669"/>
    <property type="project" value="UniProtKB-SubCell"/>
</dbReference>
<dbReference type="InterPro" id="IPR037272">
    <property type="entry name" value="SNS_sf"/>
</dbReference>
<evidence type="ECO:0000256" key="4">
    <source>
        <dbReference type="ARBA" id="ARBA00022989"/>
    </source>
</evidence>
<evidence type="ECO:0000256" key="2">
    <source>
        <dbReference type="ARBA" id="ARBA00022448"/>
    </source>
</evidence>
<keyword evidence="4" id="KW-1133">Transmembrane helix</keyword>
<evidence type="ECO:0000256" key="1">
    <source>
        <dbReference type="ARBA" id="ARBA00004141"/>
    </source>
</evidence>
<accession>A0A1S1NNZ0</accession>
<reference evidence="6 7" key="1">
    <citation type="submission" date="2019-08" db="EMBL/GenBank/DDBJ databases">
        <title>Complete genome sequence of Kushneria sp. YCWA18, a halophilic phosphate-solubilizing bacterium isolated from Daqiao saltern in China.</title>
        <authorList>
            <person name="Du G.-X."/>
            <person name="Qu L.-Y."/>
        </authorList>
    </citation>
    <scope>NUCLEOTIDE SEQUENCE [LARGE SCALE GENOMIC DNA]</scope>
    <source>
        <strain evidence="6 7">YCWA18</strain>
    </source>
</reference>
<organism evidence="6 7">
    <name type="scientific">Kushneria phosphatilytica</name>
    <dbReference type="NCBI Taxonomy" id="657387"/>
    <lineage>
        <taxon>Bacteria</taxon>
        <taxon>Pseudomonadati</taxon>
        <taxon>Pseudomonadota</taxon>
        <taxon>Gammaproteobacteria</taxon>
        <taxon>Oceanospirillales</taxon>
        <taxon>Halomonadaceae</taxon>
        <taxon>Kushneria</taxon>
    </lineage>
</organism>
<keyword evidence="3" id="KW-0812">Transmembrane</keyword>
<protein>
    <submittedName>
        <fullName evidence="6">Sodium-dependent transporter</fullName>
    </submittedName>
</protein>
<dbReference type="Pfam" id="PF00209">
    <property type="entry name" value="SNF"/>
    <property type="match status" value="2"/>
</dbReference>
<dbReference type="Proteomes" id="UP000322553">
    <property type="component" value="Chromosome"/>
</dbReference>
<dbReference type="CDD" id="cd10336">
    <property type="entry name" value="SLC6sbd_Tyt1-Like"/>
    <property type="match status" value="1"/>
</dbReference>
<comment type="subcellular location">
    <subcellularLocation>
        <location evidence="1">Membrane</location>
        <topology evidence="1">Multi-pass membrane protein</topology>
    </subcellularLocation>
</comment>
<dbReference type="InterPro" id="IPR047218">
    <property type="entry name" value="YocR/YhdH-like"/>
</dbReference>
<evidence type="ECO:0000256" key="5">
    <source>
        <dbReference type="ARBA" id="ARBA00023136"/>
    </source>
</evidence>
<proteinExistence type="predicted"/>
<evidence type="ECO:0000313" key="7">
    <source>
        <dbReference type="Proteomes" id="UP000322553"/>
    </source>
</evidence>
<gene>
    <name evidence="6" type="ORF">FY550_14880</name>
</gene>
<dbReference type="STRING" id="657387.BH688_11045"/>
<dbReference type="PROSITE" id="PS50267">
    <property type="entry name" value="NA_NEUROTRAN_SYMP_3"/>
    <property type="match status" value="1"/>
</dbReference>
<dbReference type="PANTHER" id="PTHR42948:SF1">
    <property type="entry name" value="TRANSPORTER"/>
    <property type="match status" value="1"/>
</dbReference>
<name>A0A1S1NNZ0_9GAMM</name>
<dbReference type="EMBL" id="CP043420">
    <property type="protein sequence ID" value="QEL12290.1"/>
    <property type="molecule type" value="Genomic_DNA"/>
</dbReference>
<dbReference type="PANTHER" id="PTHR42948">
    <property type="entry name" value="TRANSPORTER"/>
    <property type="match status" value="1"/>
</dbReference>
<dbReference type="KEGG" id="kuy:FY550_14880"/>
<dbReference type="PRINTS" id="PR00176">
    <property type="entry name" value="NANEUSMPORT"/>
</dbReference>
<evidence type="ECO:0000256" key="3">
    <source>
        <dbReference type="ARBA" id="ARBA00022692"/>
    </source>
</evidence>
<keyword evidence="5" id="KW-0472">Membrane</keyword>
<dbReference type="SUPFAM" id="SSF161070">
    <property type="entry name" value="SNF-like"/>
    <property type="match status" value="1"/>
</dbReference>
<dbReference type="NCBIfam" id="NF037979">
    <property type="entry name" value="Na_transp"/>
    <property type="match status" value="1"/>
</dbReference>
<keyword evidence="2" id="KW-0813">Transport</keyword>
<keyword evidence="7" id="KW-1185">Reference proteome</keyword>
<dbReference type="InterPro" id="IPR000175">
    <property type="entry name" value="Na/ntran_symport"/>
</dbReference>
<evidence type="ECO:0000313" key="6">
    <source>
        <dbReference type="EMBL" id="QEL12290.1"/>
    </source>
</evidence>
<sequence>MYRPAGAGAVSEQETAQRGWTSGLSFILAVTGAAVGLGNIWRFPYMAGEHGGSAFLLLYAGFVLCLGLPIMAAEIMIGRAGGRAPLQSMRWLAERSGVSPRWGWVAFWGGATLLMVLSFYSVVAGWALDYTVQSLSGQLAGRSPEAIGRAFDALLASPWRVVADHTLFMIMTLGVVAAGVRSGIVRLNNWLVPLLYVLLIALVIMVAFMTDGVLPALRWLLTPDFSQINGSVVLNAMGHAFFTLATGACSLMAYGAGMPARQRVLPVVFTVAVLDVLVALLAGVAIFAVVFDQHMTVSQGPGLVFVTLPIAFAEWPGGSLWLGAFMGVLVVATWTSSINMAEPLVAMLEDAGWRRRRAAWMVGGSAWALGLLSALSFSVLAGVRPLAGMSLFDVMTALPTDIMMPIGGLLIALFAAWRLERGRAFKGLGAGPLGFAVWRGVTRFSAIPLLAVVFIATLVTAG</sequence>